<feature type="compositionally biased region" description="Acidic residues" evidence="1">
    <location>
        <begin position="193"/>
        <end position="206"/>
    </location>
</feature>
<dbReference type="InterPro" id="IPR038765">
    <property type="entry name" value="Papain-like_cys_pep_sf"/>
</dbReference>
<dbReference type="EMBL" id="LNRQ01000003">
    <property type="protein sequence ID" value="KZN01077.1"/>
    <property type="molecule type" value="Genomic_DNA"/>
</dbReference>
<feature type="region of interest" description="Disordered" evidence="1">
    <location>
        <begin position="230"/>
        <end position="260"/>
    </location>
</feature>
<proteinExistence type="predicted"/>
<feature type="compositionally biased region" description="Basic and acidic residues" evidence="1">
    <location>
        <begin position="921"/>
        <end position="936"/>
    </location>
</feature>
<dbReference type="Gramene" id="KZN01077">
    <property type="protein sequence ID" value="KZN01077"/>
    <property type="gene ID" value="DCAR_009831"/>
</dbReference>
<gene>
    <name evidence="2" type="ORF">DCAR_009831</name>
</gene>
<comment type="caution">
    <text evidence="2">The sequence shown here is derived from an EMBL/GenBank/DDBJ whole genome shotgun (WGS) entry which is preliminary data.</text>
</comment>
<feature type="compositionally biased region" description="Basic and acidic residues" evidence="1">
    <location>
        <begin position="179"/>
        <end position="192"/>
    </location>
</feature>
<feature type="compositionally biased region" description="Acidic residues" evidence="1">
    <location>
        <begin position="137"/>
        <end position="149"/>
    </location>
</feature>
<feature type="compositionally biased region" description="Polar residues" evidence="1">
    <location>
        <begin position="450"/>
        <end position="459"/>
    </location>
</feature>
<feature type="compositionally biased region" description="Basic and acidic residues" evidence="1">
    <location>
        <begin position="359"/>
        <end position="383"/>
    </location>
</feature>
<dbReference type="AlphaFoldDB" id="A0A161XWW4"/>
<feature type="compositionally biased region" description="Basic and acidic residues" evidence="1">
    <location>
        <begin position="421"/>
        <end position="430"/>
    </location>
</feature>
<evidence type="ECO:0000313" key="2">
    <source>
        <dbReference type="EMBL" id="KZN01077.1"/>
    </source>
</evidence>
<feature type="compositionally biased region" description="Basic and acidic residues" evidence="1">
    <location>
        <begin position="392"/>
        <end position="411"/>
    </location>
</feature>
<sequence>MAPKRKSDELQSVADAPIQEDPLLAILQNPTRTSSQERYVVQCLTEIFSSEKSQNVQLSTSICPTKSLTGIVMISVSTSTYQTSICPTEAAIANDEEFDNSYLSVELQNDSDEWLALQVERGKKSDTSDTSEYQPTDQEESVETSDEDQLISTMRDKILKKKGKAESSTGAKKRKEKGKAKAKESQKGKQRQDEDEDEDDEDDEEDIQKPVVRTIPRFTAWSDKDLRARERKETSENLFGKGRIRSADESTEQTQEVDRNLDEERKREQMIVELENLAFILVESRKQFDAANRQFNKCLKSCIDYNTVNNNEEFLTRVEAAQVFVCSEADQFENQSRQQEKETDGASQYNFEPLGNPVSEEREVQAEKQAEEERQVEKERNIQEVEEEREVESEKGADGVQKEIEKERPVEKTVSPVQSSKEIEQEKPVEKTVSPVQSSKEIEQEKPVENTVSPVQSSMGSEVIRMLDAAEKDYQEKIRAQEMASNVNVVGIATEAVSGLHDERTSDTEMPVAEHGADKEEAVEEQAAPEALDVSSRKAAQLVKKDGKKVKIIFNTSRRMNVVSSTVPPPQKLTIKTTAQPNVQSSGEVLPSFSLGLTQVEKEAELERQRKSEEEAAQVDKGKRIIHAAEVLKSPWKIRLTRISTKINKEEQKLKDWLLTIDPEGYFLYFDTANAILDNSNCISFQPKQLVTAQVVDAFCHILNMNEMYKAEQSPLRLFVPHHVTVYVLRHSNSEEEEQHFKKFVRDFDDVLAAYDHIKFNDVDLIFFSMTVSDHHYLLCFNIKKPSFEVIDSSALQPDFDAKYQQIPQNIRNFLVRYMVLKNHSKAKDIASLVPVRLEMKWRTEHNHIDCGLFVMRHMEHYQGVSKNWDCGLAVEGKVQDQQLDVLRTRYAHQILLHECNKQKHHVEYQIFEEHVKKAELEKQKAKEKKEKDTKAPAKRQRRA</sequence>
<feature type="region of interest" description="Disordered" evidence="1">
    <location>
        <begin position="335"/>
        <end position="459"/>
    </location>
</feature>
<evidence type="ECO:0000256" key="1">
    <source>
        <dbReference type="SAM" id="MobiDB-lite"/>
    </source>
</evidence>
<feature type="region of interest" description="Disordered" evidence="1">
    <location>
        <begin position="121"/>
        <end position="213"/>
    </location>
</feature>
<reference evidence="2" key="1">
    <citation type="journal article" date="2016" name="Nat. Genet.">
        <title>A high-quality carrot genome assembly provides new insights into carotenoid accumulation and asterid genome evolution.</title>
        <authorList>
            <person name="Iorizzo M."/>
            <person name="Ellison S."/>
            <person name="Senalik D."/>
            <person name="Zeng P."/>
            <person name="Satapoomin P."/>
            <person name="Huang J."/>
            <person name="Bowman M."/>
            <person name="Iovene M."/>
            <person name="Sanseverino W."/>
            <person name="Cavagnaro P."/>
            <person name="Yildiz M."/>
            <person name="Macko-Podgorni A."/>
            <person name="Moranska E."/>
            <person name="Grzebelus E."/>
            <person name="Grzebelus D."/>
            <person name="Ashrafi H."/>
            <person name="Zheng Z."/>
            <person name="Cheng S."/>
            <person name="Spooner D."/>
            <person name="Van Deynze A."/>
            <person name="Simon P."/>
        </authorList>
    </citation>
    <scope>NUCLEOTIDE SEQUENCE [LARGE SCALE GENOMIC DNA]</scope>
    <source>
        <tissue evidence="2">Leaf</tissue>
    </source>
</reference>
<accession>A0A161XWW4</accession>
<dbReference type="SUPFAM" id="SSF54001">
    <property type="entry name" value="Cysteine proteinases"/>
    <property type="match status" value="1"/>
</dbReference>
<dbReference type="Gene3D" id="3.40.395.10">
    <property type="entry name" value="Adenoviral Proteinase, Chain A"/>
    <property type="match status" value="1"/>
</dbReference>
<feature type="region of interest" description="Disordered" evidence="1">
    <location>
        <begin position="921"/>
        <end position="944"/>
    </location>
</feature>
<name>A0A161XWW4_DAUCS</name>
<protein>
    <recommendedName>
        <fullName evidence="3">Ubiquitin-like protease family profile domain-containing protein</fullName>
    </recommendedName>
</protein>
<organism evidence="2">
    <name type="scientific">Daucus carota subsp. sativus</name>
    <name type="common">Carrot</name>
    <dbReference type="NCBI Taxonomy" id="79200"/>
    <lineage>
        <taxon>Eukaryota</taxon>
        <taxon>Viridiplantae</taxon>
        <taxon>Streptophyta</taxon>
        <taxon>Embryophyta</taxon>
        <taxon>Tracheophyta</taxon>
        <taxon>Spermatophyta</taxon>
        <taxon>Magnoliopsida</taxon>
        <taxon>eudicotyledons</taxon>
        <taxon>Gunneridae</taxon>
        <taxon>Pentapetalae</taxon>
        <taxon>asterids</taxon>
        <taxon>campanulids</taxon>
        <taxon>Apiales</taxon>
        <taxon>Apiaceae</taxon>
        <taxon>Apioideae</taxon>
        <taxon>Scandiceae</taxon>
        <taxon>Daucinae</taxon>
        <taxon>Daucus</taxon>
        <taxon>Daucus sect. Daucus</taxon>
    </lineage>
</organism>
<evidence type="ECO:0008006" key="3">
    <source>
        <dbReference type="Google" id="ProtNLM"/>
    </source>
</evidence>